<keyword evidence="3" id="KW-1185">Reference proteome</keyword>
<sequence>MHSRLAERQALEESQKQALDLIKEAYSAIEEPDATTENGRFRIRLKALWTPASETVYQYSQVLDLMAGQAPEYVALAYGAIKILLTVQINHQEAKEKIQQYLKRITAGFELTDHLLGYMPTARLIAELSQAYNLFVKFQLYSFTGQC</sequence>
<organism evidence="2 3">
    <name type="scientific">Aspergillus heteromorphus CBS 117.55</name>
    <dbReference type="NCBI Taxonomy" id="1448321"/>
    <lineage>
        <taxon>Eukaryota</taxon>
        <taxon>Fungi</taxon>
        <taxon>Dikarya</taxon>
        <taxon>Ascomycota</taxon>
        <taxon>Pezizomycotina</taxon>
        <taxon>Eurotiomycetes</taxon>
        <taxon>Eurotiomycetidae</taxon>
        <taxon>Eurotiales</taxon>
        <taxon>Aspergillaceae</taxon>
        <taxon>Aspergillus</taxon>
        <taxon>Aspergillus subgen. Circumdati</taxon>
    </lineage>
</organism>
<dbReference type="EMBL" id="MSFL01000007">
    <property type="protein sequence ID" value="PWY86642.1"/>
    <property type="molecule type" value="Genomic_DNA"/>
</dbReference>
<proteinExistence type="predicted"/>
<dbReference type="InterPro" id="IPR056125">
    <property type="entry name" value="DUF7708"/>
</dbReference>
<evidence type="ECO:0000313" key="3">
    <source>
        <dbReference type="Proteomes" id="UP000247233"/>
    </source>
</evidence>
<feature type="domain" description="DUF7708" evidence="1">
    <location>
        <begin position="52"/>
        <end position="140"/>
    </location>
</feature>
<dbReference type="GeneID" id="37063969"/>
<dbReference type="AlphaFoldDB" id="A0A317WMX8"/>
<protein>
    <recommendedName>
        <fullName evidence="1">DUF7708 domain-containing protein</fullName>
    </recommendedName>
</protein>
<dbReference type="Proteomes" id="UP000247233">
    <property type="component" value="Unassembled WGS sequence"/>
</dbReference>
<dbReference type="VEuPathDB" id="FungiDB:BO70DRAFT_351245"/>
<evidence type="ECO:0000259" key="1">
    <source>
        <dbReference type="Pfam" id="PF24809"/>
    </source>
</evidence>
<dbReference type="RefSeq" id="XP_025400874.1">
    <property type="nucleotide sequence ID" value="XM_025541732.1"/>
</dbReference>
<reference evidence="2 3" key="1">
    <citation type="submission" date="2016-12" db="EMBL/GenBank/DDBJ databases">
        <title>The genomes of Aspergillus section Nigri reveals drivers in fungal speciation.</title>
        <authorList>
            <consortium name="DOE Joint Genome Institute"/>
            <person name="Vesth T.C."/>
            <person name="Nybo J."/>
            <person name="Theobald S."/>
            <person name="Brandl J."/>
            <person name="Frisvad J.C."/>
            <person name="Nielsen K.F."/>
            <person name="Lyhne E.K."/>
            <person name="Kogle M.E."/>
            <person name="Kuo A."/>
            <person name="Riley R."/>
            <person name="Clum A."/>
            <person name="Nolan M."/>
            <person name="Lipzen A."/>
            <person name="Salamov A."/>
            <person name="Henrissat B."/>
            <person name="Wiebenga A."/>
            <person name="De Vries R.P."/>
            <person name="Grigoriev I.V."/>
            <person name="Mortensen U.H."/>
            <person name="Andersen M.R."/>
            <person name="Baker S.E."/>
        </authorList>
    </citation>
    <scope>NUCLEOTIDE SEQUENCE [LARGE SCALE GENOMIC DNA]</scope>
    <source>
        <strain evidence="2 3">CBS 117.55</strain>
    </source>
</reference>
<gene>
    <name evidence="2" type="ORF">BO70DRAFT_351245</name>
</gene>
<dbReference type="Pfam" id="PF24809">
    <property type="entry name" value="DUF7708"/>
    <property type="match status" value="1"/>
</dbReference>
<dbReference type="OrthoDB" id="61900at2759"/>
<accession>A0A317WMX8</accession>
<name>A0A317WMX8_9EURO</name>
<evidence type="ECO:0000313" key="2">
    <source>
        <dbReference type="EMBL" id="PWY86642.1"/>
    </source>
</evidence>
<comment type="caution">
    <text evidence="2">The sequence shown here is derived from an EMBL/GenBank/DDBJ whole genome shotgun (WGS) entry which is preliminary data.</text>
</comment>